<dbReference type="GO" id="GO:0047617">
    <property type="term" value="F:fatty acyl-CoA hydrolase activity"/>
    <property type="evidence" value="ECO:0007669"/>
    <property type="project" value="InterPro"/>
</dbReference>
<name>A0A446CMY7_9BURK</name>
<evidence type="ECO:0000256" key="2">
    <source>
        <dbReference type="ARBA" id="ARBA00022801"/>
    </source>
</evidence>
<dbReference type="NCBIfam" id="TIGR00369">
    <property type="entry name" value="unchar_dom_1"/>
    <property type="match status" value="1"/>
</dbReference>
<dbReference type="Proteomes" id="UP000289184">
    <property type="component" value="Unassembled WGS sequence"/>
</dbReference>
<dbReference type="CDD" id="cd03443">
    <property type="entry name" value="PaaI_thioesterase"/>
    <property type="match status" value="1"/>
</dbReference>
<feature type="domain" description="Thioesterase" evidence="3">
    <location>
        <begin position="64"/>
        <end position="139"/>
    </location>
</feature>
<dbReference type="InterPro" id="IPR003736">
    <property type="entry name" value="PAAI_dom"/>
</dbReference>
<evidence type="ECO:0000259" key="3">
    <source>
        <dbReference type="Pfam" id="PF03061"/>
    </source>
</evidence>
<dbReference type="InterPro" id="IPR039298">
    <property type="entry name" value="ACOT13"/>
</dbReference>
<dbReference type="AlphaFoldDB" id="A0A446CMY7"/>
<gene>
    <name evidence="4" type="ORF">AGI3411_04107</name>
</gene>
<organism evidence="4 5">
    <name type="scientific">Achromobacter agilis</name>
    <dbReference type="NCBI Taxonomy" id="1353888"/>
    <lineage>
        <taxon>Bacteria</taxon>
        <taxon>Pseudomonadati</taxon>
        <taxon>Pseudomonadota</taxon>
        <taxon>Betaproteobacteria</taxon>
        <taxon>Burkholderiales</taxon>
        <taxon>Alcaligenaceae</taxon>
        <taxon>Achromobacter</taxon>
    </lineage>
</organism>
<accession>A0A446CMY7</accession>
<sequence>MTGDNPLSLPVHNGSMTAPATAQTDYFGLTIPFMHFIGLVPEHIEQGYARTTLPWRQDLTNSRGDVHGGTLMSVLDFTLSAAARGSPDGLEGMATIDMNTSFLSPGTGDLTIEARCLRRGASIAFCEGDVRRADGELVARATATFKIIRRRPGGD</sequence>
<dbReference type="PANTHER" id="PTHR21660:SF1">
    <property type="entry name" value="ACYL-COENZYME A THIOESTERASE 13"/>
    <property type="match status" value="1"/>
</dbReference>
<proteinExistence type="inferred from homology"/>
<dbReference type="EMBL" id="UFQB01000019">
    <property type="protein sequence ID" value="SSW69274.1"/>
    <property type="molecule type" value="Genomic_DNA"/>
</dbReference>
<dbReference type="Pfam" id="PF03061">
    <property type="entry name" value="4HBT"/>
    <property type="match status" value="1"/>
</dbReference>
<reference evidence="4 5" key="1">
    <citation type="submission" date="2018-07" db="EMBL/GenBank/DDBJ databases">
        <authorList>
            <person name="Peeters C."/>
        </authorList>
    </citation>
    <scope>NUCLEOTIDE SEQUENCE [LARGE SCALE GENOMIC DNA]</scope>
    <source>
        <strain evidence="4 5">LMG 3411</strain>
    </source>
</reference>
<evidence type="ECO:0000313" key="5">
    <source>
        <dbReference type="Proteomes" id="UP000289184"/>
    </source>
</evidence>
<evidence type="ECO:0000256" key="1">
    <source>
        <dbReference type="ARBA" id="ARBA00008324"/>
    </source>
</evidence>
<protein>
    <recommendedName>
        <fullName evidence="3">Thioesterase domain-containing protein</fullName>
    </recommendedName>
</protein>
<keyword evidence="2" id="KW-0378">Hydrolase</keyword>
<keyword evidence="5" id="KW-1185">Reference proteome</keyword>
<dbReference type="PANTHER" id="PTHR21660">
    <property type="entry name" value="THIOESTERASE SUPERFAMILY MEMBER-RELATED"/>
    <property type="match status" value="1"/>
</dbReference>
<dbReference type="InterPro" id="IPR006683">
    <property type="entry name" value="Thioestr_dom"/>
</dbReference>
<evidence type="ECO:0000313" key="4">
    <source>
        <dbReference type="EMBL" id="SSW69274.1"/>
    </source>
</evidence>
<dbReference type="SUPFAM" id="SSF54637">
    <property type="entry name" value="Thioesterase/thiol ester dehydrase-isomerase"/>
    <property type="match status" value="1"/>
</dbReference>
<dbReference type="Gene3D" id="3.10.129.10">
    <property type="entry name" value="Hotdog Thioesterase"/>
    <property type="match status" value="1"/>
</dbReference>
<dbReference type="InterPro" id="IPR029069">
    <property type="entry name" value="HotDog_dom_sf"/>
</dbReference>
<comment type="similarity">
    <text evidence="1">Belongs to the thioesterase PaaI family.</text>
</comment>